<organism evidence="1 2">
    <name type="scientific">Caballeronia glathei</name>
    <dbReference type="NCBI Taxonomy" id="60547"/>
    <lineage>
        <taxon>Bacteria</taxon>
        <taxon>Pseudomonadati</taxon>
        <taxon>Pseudomonadota</taxon>
        <taxon>Betaproteobacteria</taxon>
        <taxon>Burkholderiales</taxon>
        <taxon>Burkholderiaceae</taxon>
        <taxon>Caballeronia</taxon>
    </lineage>
</organism>
<accession>A0A069PJ10</accession>
<evidence type="ECO:0008006" key="3">
    <source>
        <dbReference type="Google" id="ProtNLM"/>
    </source>
</evidence>
<reference evidence="1 2" key="1">
    <citation type="submission" date="2014-03" db="EMBL/GenBank/DDBJ databases">
        <title>Draft Genome Sequences of Four Burkholderia Strains.</title>
        <authorList>
            <person name="Liu X.Y."/>
            <person name="Li C.X."/>
            <person name="Xu J.H."/>
        </authorList>
    </citation>
    <scope>NUCLEOTIDE SEQUENCE [LARGE SCALE GENOMIC DNA]</scope>
    <source>
        <strain evidence="1 2">DSM 50014</strain>
    </source>
</reference>
<keyword evidence="2" id="KW-1185">Reference proteome</keyword>
<evidence type="ECO:0000313" key="2">
    <source>
        <dbReference type="Proteomes" id="UP000027466"/>
    </source>
</evidence>
<sequence>MAATPERKEDAGARTCPRCGTPFRCGALAGDARCWCASLPALPVERLDAASGCLCAACLEADIRRTEEGA</sequence>
<evidence type="ECO:0000313" key="1">
    <source>
        <dbReference type="EMBL" id="KDR40357.1"/>
    </source>
</evidence>
<comment type="caution">
    <text evidence="1">The sequence shown here is derived from an EMBL/GenBank/DDBJ whole genome shotgun (WGS) entry which is preliminary data.</text>
</comment>
<dbReference type="Pfam" id="PF14375">
    <property type="entry name" value="Cys_rich_CWC"/>
    <property type="match status" value="1"/>
</dbReference>
<name>A0A069PJ10_9BURK</name>
<dbReference type="InterPro" id="IPR032720">
    <property type="entry name" value="Cys_rich_CWC"/>
</dbReference>
<protein>
    <recommendedName>
        <fullName evidence="3">Cysteine-rich CWC family protein</fullName>
    </recommendedName>
</protein>
<dbReference type="EMBL" id="JFHC01000042">
    <property type="protein sequence ID" value="KDR40357.1"/>
    <property type="molecule type" value="Genomic_DNA"/>
</dbReference>
<dbReference type="Proteomes" id="UP000027466">
    <property type="component" value="Unassembled WGS sequence"/>
</dbReference>
<dbReference type="AlphaFoldDB" id="A0A069PJ10"/>
<gene>
    <name evidence="1" type="ORF">BG61_26380</name>
</gene>
<proteinExistence type="predicted"/>